<reference evidence="1" key="1">
    <citation type="submission" date="2023-10" db="EMBL/GenBank/DDBJ databases">
        <title>Whole genome sequencing of actinobacterial strain Amycolatopsis sp. (BCA-696) identifies the underlying plant growth-promoting genes.</title>
        <authorList>
            <person name="Gandham P."/>
            <person name="Vadla N."/>
            <person name="Saji A."/>
            <person name="Srinivas V."/>
            <person name="Ruperao P."/>
            <person name="Selvanayagam S."/>
            <person name="Saxena R.K."/>
            <person name="Rathore A."/>
            <person name="Gopalakrishnan S."/>
            <person name="Thakur V."/>
        </authorList>
    </citation>
    <scope>NUCLEOTIDE SEQUENCE</scope>
    <source>
        <strain evidence="1">BCA-696</strain>
    </source>
</reference>
<organism evidence="1 2">
    <name type="scientific">Amycolatopsis coloradensis</name>
    <dbReference type="NCBI Taxonomy" id="76021"/>
    <lineage>
        <taxon>Bacteria</taxon>
        <taxon>Bacillati</taxon>
        <taxon>Actinomycetota</taxon>
        <taxon>Actinomycetes</taxon>
        <taxon>Pseudonocardiales</taxon>
        <taxon>Pseudonocardiaceae</taxon>
        <taxon>Amycolatopsis</taxon>
    </lineage>
</organism>
<gene>
    <name evidence="1" type="ORF">LCL61_37380</name>
</gene>
<keyword evidence="2" id="KW-1185">Reference proteome</keyword>
<accession>A0ACD5BPS9</accession>
<dbReference type="Proteomes" id="UP001456344">
    <property type="component" value="Chromosome"/>
</dbReference>
<proteinExistence type="predicted"/>
<evidence type="ECO:0000313" key="1">
    <source>
        <dbReference type="EMBL" id="WYW21233.1"/>
    </source>
</evidence>
<protein>
    <submittedName>
        <fullName evidence="1">STAS domain-containing protein</fullName>
    </submittedName>
</protein>
<sequence>MPDRHAIPAASGKLLEAGRFRHGDQLVIAVAGEIDVSSVGVLHRALRQEMPSVTVLDLSEVTFLGAAGLGAIAGAAERAKSERKRLGLVVKSHVVSRALRIVGMDTFIPIFSSCSSAVHELSRAQRPPGTRAQNRQDSVDRQSSSSIDAAMKRFLAAYAMEDPWQSKGR</sequence>
<evidence type="ECO:0000313" key="2">
    <source>
        <dbReference type="Proteomes" id="UP001456344"/>
    </source>
</evidence>
<dbReference type="EMBL" id="CP150484">
    <property type="protein sequence ID" value="WYW21233.1"/>
    <property type="molecule type" value="Genomic_DNA"/>
</dbReference>
<name>A0ACD5BPS9_9PSEU</name>